<dbReference type="InterPro" id="IPR050745">
    <property type="entry name" value="Multifunctional_regulatory"/>
</dbReference>
<dbReference type="PANTHER" id="PTHR24189">
    <property type="entry name" value="MYOTROPHIN"/>
    <property type="match status" value="1"/>
</dbReference>
<reference evidence="4 5" key="1">
    <citation type="submission" date="2016-10" db="EMBL/GenBank/DDBJ databases">
        <title>Draft genome sequence of Coniochaeta ligniaria NRRL30616, a lignocellulolytic fungus for bioabatement of inhibitors in plant biomass hydrolysates.</title>
        <authorList>
            <consortium name="DOE Joint Genome Institute"/>
            <person name="Jimenez D.J."/>
            <person name="Hector R.E."/>
            <person name="Riley R."/>
            <person name="Sun H."/>
            <person name="Grigoriev I.V."/>
            <person name="Van Elsas J.D."/>
            <person name="Nichols N.N."/>
        </authorList>
    </citation>
    <scope>NUCLEOTIDE SEQUENCE [LARGE SCALE GENOMIC DNA]</scope>
    <source>
        <strain evidence="4 5">NRRL 30616</strain>
    </source>
</reference>
<dbReference type="OrthoDB" id="4508560at2759"/>
<dbReference type="Gene3D" id="1.25.40.20">
    <property type="entry name" value="Ankyrin repeat-containing domain"/>
    <property type="match status" value="3"/>
</dbReference>
<dbReference type="PROSITE" id="PS50088">
    <property type="entry name" value="ANK_REPEAT"/>
    <property type="match status" value="1"/>
</dbReference>
<evidence type="ECO:0000313" key="5">
    <source>
        <dbReference type="Proteomes" id="UP000182658"/>
    </source>
</evidence>
<protein>
    <recommendedName>
        <fullName evidence="6">Ankyrin</fullName>
    </recommendedName>
</protein>
<gene>
    <name evidence="4" type="ORF">CONLIGDRAFT_150755</name>
</gene>
<dbReference type="AlphaFoldDB" id="A0A1J7J5P8"/>
<keyword evidence="2 3" id="KW-0040">ANK repeat</keyword>
<sequence>MTSSLETLPRELLWQVVGYLSYSHATQLLQCSKRLRYNAEPAVYNSKDARNKAMQFACRTDRPNIIRLAVSYGASVNLTSSPLEINSPAPQESNWIQPLTLLRAMAHGSIDTFKTLLELGARLDGLDSEGYTVTEGVLLDFVRILVSLVASPGIAGNPDGEEFFRASLEAGLDQQIEKLDKDGKIYSPLAGLIENGASFDLIRTVLDRGADPNRPWASKYGLPVNPLSAAIERDSFPVFQLLIERGADVNGVEADSPRETPRHLPLFEAMRVLARFGTSRGAAWVQACLDNGADINQSTQLTHWAHGYPVHTSTPLRYFLESIDLEGLRPWVQGTHHPASGLKYLLSVGASADGLGRQTVRADTFIPPLREPLSCLEVALDIGSNYGLPGQFGIEASYLAAVELLVEHGAARNETAYILARHTPLSALHVPHSDSNGKCIQAVLATMLINDIPRHNASLVLWQYVWSLGVMYFDWPAVVTEMTARIIRDIMARGADLNGMHMLRGEDGRDEDENTEPMPVLHALCQRHATRLATQGAISPYDMQLSRNQDLFRLLIREGANPNIVVNDRTAFDILVDCTEGKELADYLLAHVLDLCAILQGQ</sequence>
<keyword evidence="5" id="KW-1185">Reference proteome</keyword>
<dbReference type="Proteomes" id="UP000182658">
    <property type="component" value="Unassembled WGS sequence"/>
</dbReference>
<accession>A0A1J7J5P8</accession>
<dbReference type="STRING" id="1408157.A0A1J7J5P8"/>
<organism evidence="4 5">
    <name type="scientific">Coniochaeta ligniaria NRRL 30616</name>
    <dbReference type="NCBI Taxonomy" id="1408157"/>
    <lineage>
        <taxon>Eukaryota</taxon>
        <taxon>Fungi</taxon>
        <taxon>Dikarya</taxon>
        <taxon>Ascomycota</taxon>
        <taxon>Pezizomycotina</taxon>
        <taxon>Sordariomycetes</taxon>
        <taxon>Sordariomycetidae</taxon>
        <taxon>Coniochaetales</taxon>
        <taxon>Coniochaetaceae</taxon>
        <taxon>Coniochaeta</taxon>
    </lineage>
</organism>
<dbReference type="InParanoid" id="A0A1J7J5P8"/>
<dbReference type="InterPro" id="IPR002110">
    <property type="entry name" value="Ankyrin_rpt"/>
</dbReference>
<dbReference type="PANTHER" id="PTHR24189:SF50">
    <property type="entry name" value="ANKYRIN REPEAT AND SOCS BOX PROTEIN 2"/>
    <property type="match status" value="1"/>
</dbReference>
<dbReference type="SUPFAM" id="SSF48403">
    <property type="entry name" value="Ankyrin repeat"/>
    <property type="match status" value="1"/>
</dbReference>
<dbReference type="SMART" id="SM00248">
    <property type="entry name" value="ANK"/>
    <property type="match status" value="6"/>
</dbReference>
<proteinExistence type="predicted"/>
<dbReference type="EMBL" id="KV875110">
    <property type="protein sequence ID" value="OIW22818.1"/>
    <property type="molecule type" value="Genomic_DNA"/>
</dbReference>
<evidence type="ECO:0000256" key="3">
    <source>
        <dbReference type="PROSITE-ProRule" id="PRU00023"/>
    </source>
</evidence>
<evidence type="ECO:0008006" key="6">
    <source>
        <dbReference type="Google" id="ProtNLM"/>
    </source>
</evidence>
<evidence type="ECO:0000313" key="4">
    <source>
        <dbReference type="EMBL" id="OIW22818.1"/>
    </source>
</evidence>
<name>A0A1J7J5P8_9PEZI</name>
<evidence type="ECO:0000256" key="1">
    <source>
        <dbReference type="ARBA" id="ARBA00022737"/>
    </source>
</evidence>
<dbReference type="InterPro" id="IPR036770">
    <property type="entry name" value="Ankyrin_rpt-contain_sf"/>
</dbReference>
<keyword evidence="1" id="KW-0677">Repeat</keyword>
<feature type="repeat" description="ANK" evidence="3">
    <location>
        <begin position="222"/>
        <end position="254"/>
    </location>
</feature>
<evidence type="ECO:0000256" key="2">
    <source>
        <dbReference type="ARBA" id="ARBA00023043"/>
    </source>
</evidence>